<proteinExistence type="predicted"/>
<feature type="domain" description="HNH/Endo VII superfamily nuclease toxins" evidence="2">
    <location>
        <begin position="293"/>
        <end position="356"/>
    </location>
</feature>
<dbReference type="Proteomes" id="UP000307968">
    <property type="component" value="Chromosome"/>
</dbReference>
<dbReference type="Gene3D" id="2.180.10.10">
    <property type="entry name" value="RHS repeat-associated core"/>
    <property type="match status" value="1"/>
</dbReference>
<reference evidence="4 5" key="1">
    <citation type="submission" date="2019-05" db="EMBL/GenBank/DDBJ databases">
        <authorList>
            <consortium name="Pathogen Informatics"/>
        </authorList>
    </citation>
    <scope>NUCLEOTIDE SEQUENCE [LARGE SCALE GENOMIC DNA]</scope>
    <source>
        <strain evidence="4 5">NCTC12971</strain>
    </source>
</reference>
<dbReference type="InterPro" id="IPR022385">
    <property type="entry name" value="Rhs_assc_core"/>
</dbReference>
<accession>A0A4U9HDI9</accession>
<evidence type="ECO:0000313" key="5">
    <source>
        <dbReference type="Proteomes" id="UP000307968"/>
    </source>
</evidence>
<dbReference type="InterPro" id="IPR050708">
    <property type="entry name" value="T6SS_VgrG/RHS"/>
</dbReference>
<dbReference type="NCBIfam" id="TIGR03696">
    <property type="entry name" value="Rhs_assc_core"/>
    <property type="match status" value="1"/>
</dbReference>
<dbReference type="EMBL" id="LR590463">
    <property type="protein sequence ID" value="VTP60199.1"/>
    <property type="molecule type" value="Genomic_DNA"/>
</dbReference>
<dbReference type="AlphaFoldDB" id="A0A4U9HDI9"/>
<sequence>MADNLLGAQSASRTLEEQLPPAPLGDNRLTHWQQLFYRYDAWGNLISRRNGLYEQHYVYDADNRLTAAHGRGPQGEFRAQYHYDALGRRTRKQVDYKGKAAQSTRFLWQGYRLLQEQRDDGTRRSWSYEPDSPWTPLAAIEQAGESRQADIFWLHSEQNGAPLEVTDGEGGLRWSGDYDTFGRLKGQTAAGIMQRRGAAYEQPLRYAGQYQDCESGLHYNLFRYYEPEVGRFTTQDPIGLQGGLNLYQYAPNPLNWIDPMGLSTVPLSFKAQFRAAKRALKIPKNTNTPRPVKVFDNRYENRTVWPFEVDGEKKYIIMHEEDKFGRGPHLHTADALHGDPLEPRMRYNQHPGHYPEDFSGIKDIKNKGGKICP</sequence>
<dbReference type="Pfam" id="PF15657">
    <property type="entry name" value="Tox-HNH-EHHH"/>
    <property type="match status" value="1"/>
</dbReference>
<evidence type="ECO:0000256" key="1">
    <source>
        <dbReference type="ARBA" id="ARBA00022737"/>
    </source>
</evidence>
<feature type="domain" description="Teneurin-like YD-shell" evidence="3">
    <location>
        <begin position="27"/>
        <end position="236"/>
    </location>
</feature>
<dbReference type="Pfam" id="PF25023">
    <property type="entry name" value="TEN_YD-shell"/>
    <property type="match status" value="1"/>
</dbReference>
<keyword evidence="1" id="KW-0677">Repeat</keyword>
<protein>
    <submittedName>
        <fullName evidence="4">Cell wall-associated polypeptide CWBP200</fullName>
    </submittedName>
</protein>
<evidence type="ECO:0000259" key="3">
    <source>
        <dbReference type="Pfam" id="PF25023"/>
    </source>
</evidence>
<dbReference type="PANTHER" id="PTHR32305:SF15">
    <property type="entry name" value="PROTEIN RHSA-RELATED"/>
    <property type="match status" value="1"/>
</dbReference>
<name>A0A4U9HDI9_SERRU</name>
<gene>
    <name evidence="4" type="primary">wapA_2</name>
    <name evidence="4" type="ORF">NCTC12971_00661</name>
</gene>
<dbReference type="PANTHER" id="PTHR32305">
    <property type="match status" value="1"/>
</dbReference>
<dbReference type="InterPro" id="IPR056823">
    <property type="entry name" value="TEN-like_YD-shell"/>
</dbReference>
<evidence type="ECO:0000313" key="4">
    <source>
        <dbReference type="EMBL" id="VTP60199.1"/>
    </source>
</evidence>
<dbReference type="InterPro" id="IPR028048">
    <property type="entry name" value="Tox-HNH-EHHH"/>
</dbReference>
<evidence type="ECO:0000259" key="2">
    <source>
        <dbReference type="Pfam" id="PF15657"/>
    </source>
</evidence>
<organism evidence="4 5">
    <name type="scientific">Serratia rubidaea</name>
    <name type="common">Serratia marinorubra</name>
    <dbReference type="NCBI Taxonomy" id="61652"/>
    <lineage>
        <taxon>Bacteria</taxon>
        <taxon>Pseudomonadati</taxon>
        <taxon>Pseudomonadota</taxon>
        <taxon>Gammaproteobacteria</taxon>
        <taxon>Enterobacterales</taxon>
        <taxon>Yersiniaceae</taxon>
        <taxon>Serratia</taxon>
    </lineage>
</organism>